<dbReference type="PRINTS" id="PR00878">
    <property type="entry name" value="CHOLNESTRASE"/>
</dbReference>
<evidence type="ECO:0000256" key="5">
    <source>
        <dbReference type="ARBA" id="ARBA00022867"/>
    </source>
</evidence>
<dbReference type="GO" id="GO:0003990">
    <property type="term" value="F:acetylcholinesterase activity"/>
    <property type="evidence" value="ECO:0007669"/>
    <property type="project" value="UniProtKB-EC"/>
</dbReference>
<dbReference type="EC" id="3.1.1.7" evidence="2"/>
<evidence type="ECO:0000256" key="8">
    <source>
        <dbReference type="ARBA" id="ARBA00048484"/>
    </source>
</evidence>
<accession>A0A8T0EFR7</accession>
<proteinExistence type="inferred from homology"/>
<keyword evidence="12" id="KW-1185">Reference proteome</keyword>
<dbReference type="InterPro" id="IPR000997">
    <property type="entry name" value="Cholinesterase"/>
</dbReference>
<feature type="domain" description="Carboxylesterase type B" evidence="10">
    <location>
        <begin position="28"/>
        <end position="540"/>
    </location>
</feature>
<reference evidence="11" key="2">
    <citation type="submission" date="2020-06" db="EMBL/GenBank/DDBJ databases">
        <authorList>
            <person name="Sheffer M."/>
        </authorList>
    </citation>
    <scope>NUCLEOTIDE SEQUENCE</scope>
</reference>
<dbReference type="EMBL" id="JABXBU010002228">
    <property type="protein sequence ID" value="KAF8770247.1"/>
    <property type="molecule type" value="Genomic_DNA"/>
</dbReference>
<dbReference type="PANTHER" id="PTHR43918">
    <property type="entry name" value="ACETYLCHOLINESTERASE"/>
    <property type="match status" value="1"/>
</dbReference>
<dbReference type="OMA" id="GPREEWC"/>
<dbReference type="InterPro" id="IPR050654">
    <property type="entry name" value="AChE-related_enzymes"/>
</dbReference>
<evidence type="ECO:0000256" key="4">
    <source>
        <dbReference type="ARBA" id="ARBA00022801"/>
    </source>
</evidence>
<dbReference type="SUPFAM" id="SSF53474">
    <property type="entry name" value="alpha/beta-Hydrolases"/>
    <property type="match status" value="1"/>
</dbReference>
<evidence type="ECO:0000256" key="7">
    <source>
        <dbReference type="ARBA" id="ARBA00023180"/>
    </source>
</evidence>
<dbReference type="Gene3D" id="3.40.50.1820">
    <property type="entry name" value="alpha/beta hydrolase"/>
    <property type="match status" value="1"/>
</dbReference>
<keyword evidence="9" id="KW-0732">Signal</keyword>
<keyword evidence="4" id="KW-0378">Hydrolase</keyword>
<gene>
    <name evidence="11" type="ORF">HNY73_017804</name>
</gene>
<keyword evidence="7" id="KW-0325">Glycoprotein</keyword>
<evidence type="ECO:0000256" key="2">
    <source>
        <dbReference type="ARBA" id="ARBA00013276"/>
    </source>
</evidence>
<evidence type="ECO:0000256" key="9">
    <source>
        <dbReference type="SAM" id="SignalP"/>
    </source>
</evidence>
<dbReference type="AlphaFoldDB" id="A0A8T0EFR7"/>
<evidence type="ECO:0000256" key="3">
    <source>
        <dbReference type="ARBA" id="ARBA00022487"/>
    </source>
</evidence>
<reference evidence="11" key="1">
    <citation type="journal article" date="2020" name="bioRxiv">
        <title>Chromosome-level reference genome of the European wasp spider Argiope bruennichi: a resource for studies on range expansion and evolutionary adaptation.</title>
        <authorList>
            <person name="Sheffer M.M."/>
            <person name="Hoppe A."/>
            <person name="Krehenwinkel H."/>
            <person name="Uhl G."/>
            <person name="Kuss A.W."/>
            <person name="Jensen L."/>
            <person name="Jensen C."/>
            <person name="Gillespie R.G."/>
            <person name="Hoff K.J."/>
            <person name="Prost S."/>
        </authorList>
    </citation>
    <scope>NUCLEOTIDE SEQUENCE</scope>
</reference>
<dbReference type="GO" id="GO:0005615">
    <property type="term" value="C:extracellular space"/>
    <property type="evidence" value="ECO:0007669"/>
    <property type="project" value="TreeGrafter"/>
</dbReference>
<keyword evidence="3" id="KW-0719">Serine esterase</keyword>
<evidence type="ECO:0000256" key="1">
    <source>
        <dbReference type="ARBA" id="ARBA00005964"/>
    </source>
</evidence>
<dbReference type="InterPro" id="IPR019819">
    <property type="entry name" value="Carboxylesterase_B_CS"/>
</dbReference>
<keyword evidence="5" id="KW-0531">Neurotransmitter degradation</keyword>
<comment type="similarity">
    <text evidence="1">Belongs to the type-B carboxylesterase/lipase family.</text>
</comment>
<dbReference type="GO" id="GO:0006581">
    <property type="term" value="P:acetylcholine catabolic process"/>
    <property type="evidence" value="ECO:0007669"/>
    <property type="project" value="TreeGrafter"/>
</dbReference>
<dbReference type="InterPro" id="IPR029058">
    <property type="entry name" value="AB_hydrolase_fold"/>
</dbReference>
<organism evidence="11 12">
    <name type="scientific">Argiope bruennichi</name>
    <name type="common">Wasp spider</name>
    <name type="synonym">Aranea bruennichi</name>
    <dbReference type="NCBI Taxonomy" id="94029"/>
    <lineage>
        <taxon>Eukaryota</taxon>
        <taxon>Metazoa</taxon>
        <taxon>Ecdysozoa</taxon>
        <taxon>Arthropoda</taxon>
        <taxon>Chelicerata</taxon>
        <taxon>Arachnida</taxon>
        <taxon>Araneae</taxon>
        <taxon>Araneomorphae</taxon>
        <taxon>Entelegynae</taxon>
        <taxon>Araneoidea</taxon>
        <taxon>Araneidae</taxon>
        <taxon>Argiope</taxon>
    </lineage>
</organism>
<feature type="chain" id="PRO_5036274432" description="acetylcholinesterase" evidence="9">
    <location>
        <begin position="27"/>
        <end position="548"/>
    </location>
</feature>
<name>A0A8T0EFR7_ARGBR</name>
<dbReference type="GO" id="GO:0019695">
    <property type="term" value="P:choline metabolic process"/>
    <property type="evidence" value="ECO:0007669"/>
    <property type="project" value="TreeGrafter"/>
</dbReference>
<dbReference type="InterPro" id="IPR002018">
    <property type="entry name" value="CarbesteraseB"/>
</dbReference>
<evidence type="ECO:0000313" key="12">
    <source>
        <dbReference type="Proteomes" id="UP000807504"/>
    </source>
</evidence>
<evidence type="ECO:0000259" key="10">
    <source>
        <dbReference type="Pfam" id="PF00135"/>
    </source>
</evidence>
<dbReference type="GO" id="GO:0005886">
    <property type="term" value="C:plasma membrane"/>
    <property type="evidence" value="ECO:0007669"/>
    <property type="project" value="TreeGrafter"/>
</dbReference>
<protein>
    <recommendedName>
        <fullName evidence="2">acetylcholinesterase</fullName>
        <ecNumber evidence="2">3.1.1.7</ecNumber>
    </recommendedName>
</protein>
<evidence type="ECO:0000313" key="11">
    <source>
        <dbReference type="EMBL" id="KAF8770248.1"/>
    </source>
</evidence>
<sequence length="548" mass="60989">MSQSTGAFRILLISCFTLYFFGKADCSSVVNVGETQIVGQTVYAGERIVNQFLAVPYAEAPTGSLRFKKPVPRRYLPDLYYAFNQPPACWQKSMYPFPWYDASPYKDEDCLYLNIWVPEHASSTNKKAVIYFIHGGGFRFGSIRQSDYNAAGLAAHGDVVVVTVNYRVGSFGFLTSGTEDAPGNIGLYDILEGLKWVNKNIEAFGGDSSRITLAGQGAGSTAAGILTTSPLAEGLFQRVIMESGSPAYPDKDSIKTNLDISQKVAERLYCANRTHTIQTNPDEVLKCLRSVSPQMLTDVTASMHPLSSELYIPQFGGELLPQDPLKAIQKENFTCTDLLIGNTRDEGSYILTTQYPTVYGFFGALVPSINKTLGKRQIKGILSEFNDRNAIAQHYLPESLPENEDGTVRTQVYTALGDATVVCPEMFYAEQCAKMGGDVYYYIWNHRPTNSVWFPWMGVAHGTEVEFVFGLPLLHPYTFLPDEATLSKNIIDIWASFARDGRPNILWPEYSKQNPRVKVLGAGANQQTDQNGFHQENCNFFRSYFGFE</sequence>
<keyword evidence="6" id="KW-1015">Disulfide bond</keyword>
<evidence type="ECO:0000256" key="6">
    <source>
        <dbReference type="ARBA" id="ARBA00023157"/>
    </source>
</evidence>
<dbReference type="EMBL" id="JABXBU010002228">
    <property type="protein sequence ID" value="KAF8770248.1"/>
    <property type="molecule type" value="Genomic_DNA"/>
</dbReference>
<dbReference type="Proteomes" id="UP000807504">
    <property type="component" value="Unassembled WGS sequence"/>
</dbReference>
<comment type="catalytic activity">
    <reaction evidence="8">
        <text>acetylcholine + H2O = choline + acetate + H(+)</text>
        <dbReference type="Rhea" id="RHEA:17561"/>
        <dbReference type="ChEBI" id="CHEBI:15354"/>
        <dbReference type="ChEBI" id="CHEBI:15355"/>
        <dbReference type="ChEBI" id="CHEBI:15377"/>
        <dbReference type="ChEBI" id="CHEBI:15378"/>
        <dbReference type="ChEBI" id="CHEBI:30089"/>
        <dbReference type="EC" id="3.1.1.7"/>
    </reaction>
</comment>
<comment type="caution">
    <text evidence="11">The sequence shown here is derived from an EMBL/GenBank/DDBJ whole genome shotgun (WGS) entry which is preliminary data.</text>
</comment>
<feature type="signal peptide" evidence="9">
    <location>
        <begin position="1"/>
        <end position="26"/>
    </location>
</feature>
<dbReference type="PANTHER" id="PTHR43918:SF4">
    <property type="entry name" value="CARBOXYLIC ESTER HYDROLASE"/>
    <property type="match status" value="1"/>
</dbReference>
<dbReference type="Pfam" id="PF00135">
    <property type="entry name" value="COesterase"/>
    <property type="match status" value="1"/>
</dbReference>
<dbReference type="PROSITE" id="PS00941">
    <property type="entry name" value="CARBOXYLESTERASE_B_2"/>
    <property type="match status" value="1"/>
</dbReference>
<dbReference type="OrthoDB" id="6475789at2759"/>